<name>A0A645B538_9ZZZZ</name>
<organism evidence="1">
    <name type="scientific">bioreactor metagenome</name>
    <dbReference type="NCBI Taxonomy" id="1076179"/>
    <lineage>
        <taxon>unclassified sequences</taxon>
        <taxon>metagenomes</taxon>
        <taxon>ecological metagenomes</taxon>
    </lineage>
</organism>
<accession>A0A645B538</accession>
<reference evidence="1" key="1">
    <citation type="submission" date="2019-08" db="EMBL/GenBank/DDBJ databases">
        <authorList>
            <person name="Kucharzyk K."/>
            <person name="Murdoch R.W."/>
            <person name="Higgins S."/>
            <person name="Loffler F."/>
        </authorList>
    </citation>
    <scope>NUCLEOTIDE SEQUENCE</scope>
</reference>
<proteinExistence type="predicted"/>
<dbReference type="EMBL" id="VSSQ01017852">
    <property type="protein sequence ID" value="MPM60542.1"/>
    <property type="molecule type" value="Genomic_DNA"/>
</dbReference>
<sequence length="95" mass="10858">MGAVLLLEMQRLSIRSIDNNQPVQDLQQGRCIIGAEAISVRFVQIGHYPRPQQYSQRFCIRDFRAQSENIDCVFLPIIIGVVIAVFQQSIEQLLL</sequence>
<comment type="caution">
    <text evidence="1">The sequence shown here is derived from an EMBL/GenBank/DDBJ whole genome shotgun (WGS) entry which is preliminary data.</text>
</comment>
<protein>
    <submittedName>
        <fullName evidence="1">Uncharacterized protein</fullName>
    </submittedName>
</protein>
<evidence type="ECO:0000313" key="1">
    <source>
        <dbReference type="EMBL" id="MPM60542.1"/>
    </source>
</evidence>
<dbReference type="AlphaFoldDB" id="A0A645B538"/>
<gene>
    <name evidence="1" type="ORF">SDC9_107393</name>
</gene>